<dbReference type="KEGG" id="serw:FY030_12285"/>
<feature type="domain" description="Beta-lactamase class A catalytic" evidence="3">
    <location>
        <begin position="247"/>
        <end position="347"/>
    </location>
</feature>
<keyword evidence="2" id="KW-0732">Signal</keyword>
<dbReference type="PANTHER" id="PTHR35333">
    <property type="entry name" value="BETA-LACTAMASE"/>
    <property type="match status" value="1"/>
</dbReference>
<evidence type="ECO:0000256" key="1">
    <source>
        <dbReference type="SAM" id="MobiDB-lite"/>
    </source>
</evidence>
<proteinExistence type="predicted"/>
<gene>
    <name evidence="5" type="ORF">FY030_12285</name>
</gene>
<dbReference type="RefSeq" id="WP_158061755.1">
    <property type="nucleotide sequence ID" value="NZ_CP044427.1"/>
</dbReference>
<dbReference type="Gene3D" id="3.10.450.280">
    <property type="match status" value="1"/>
</dbReference>
<keyword evidence="5" id="KW-0378">Hydrolase</keyword>
<dbReference type="GO" id="GO:0030655">
    <property type="term" value="P:beta-lactam antibiotic catabolic process"/>
    <property type="evidence" value="ECO:0007669"/>
    <property type="project" value="InterPro"/>
</dbReference>
<reference evidence="5 6" key="1">
    <citation type="submission" date="2019-09" db="EMBL/GenBank/DDBJ databases">
        <title>Serinicoccus pratensis sp. nov., isolated from meadow soil.</title>
        <authorList>
            <person name="Zhang W."/>
        </authorList>
    </citation>
    <scope>NUCLEOTIDE SEQUENCE [LARGE SCALE GENOMIC DNA]</scope>
    <source>
        <strain evidence="5 6">W204</strain>
    </source>
</reference>
<organism evidence="5 6">
    <name type="scientific">Ornithinimicrobium pratense</name>
    <dbReference type="NCBI Taxonomy" id="2593973"/>
    <lineage>
        <taxon>Bacteria</taxon>
        <taxon>Bacillati</taxon>
        <taxon>Actinomycetota</taxon>
        <taxon>Actinomycetes</taxon>
        <taxon>Micrococcales</taxon>
        <taxon>Ornithinimicrobiaceae</taxon>
        <taxon>Ornithinimicrobium</taxon>
    </lineage>
</organism>
<dbReference type="AlphaFoldDB" id="A0A5J6V8A4"/>
<name>A0A5J6V8A4_9MICO</name>
<dbReference type="Pfam" id="PF13354">
    <property type="entry name" value="Beta-lactamase2"/>
    <property type="match status" value="1"/>
</dbReference>
<evidence type="ECO:0000256" key="2">
    <source>
        <dbReference type="SAM" id="SignalP"/>
    </source>
</evidence>
<evidence type="ECO:0000313" key="5">
    <source>
        <dbReference type="EMBL" id="QFG69381.1"/>
    </source>
</evidence>
<evidence type="ECO:0000259" key="4">
    <source>
        <dbReference type="Pfam" id="PF18042"/>
    </source>
</evidence>
<protein>
    <submittedName>
        <fullName evidence="5">Serine hydrolase</fullName>
    </submittedName>
</protein>
<dbReference type="PROSITE" id="PS51257">
    <property type="entry name" value="PROKAR_LIPOPROTEIN"/>
    <property type="match status" value="1"/>
</dbReference>
<evidence type="ECO:0000313" key="6">
    <source>
        <dbReference type="Proteomes" id="UP000326546"/>
    </source>
</evidence>
<dbReference type="Gene3D" id="3.40.710.10">
    <property type="entry name" value="DD-peptidase/beta-lactamase superfamily"/>
    <property type="match status" value="1"/>
</dbReference>
<dbReference type="GO" id="GO:0008800">
    <property type="term" value="F:beta-lactamase activity"/>
    <property type="evidence" value="ECO:0007669"/>
    <property type="project" value="InterPro"/>
</dbReference>
<dbReference type="SUPFAM" id="SSF56601">
    <property type="entry name" value="beta-lactamase/transpeptidase-like"/>
    <property type="match status" value="1"/>
</dbReference>
<feature type="compositionally biased region" description="Polar residues" evidence="1">
    <location>
        <begin position="35"/>
        <end position="53"/>
    </location>
</feature>
<evidence type="ECO:0000259" key="3">
    <source>
        <dbReference type="Pfam" id="PF13354"/>
    </source>
</evidence>
<dbReference type="Pfam" id="PF18042">
    <property type="entry name" value="ORF_12_N"/>
    <property type="match status" value="1"/>
</dbReference>
<accession>A0A5J6V8A4</accession>
<dbReference type="GO" id="GO:0046677">
    <property type="term" value="P:response to antibiotic"/>
    <property type="evidence" value="ECO:0007669"/>
    <property type="project" value="InterPro"/>
</dbReference>
<sequence>MPTRTAGARRSVGVVASAAAAALLLTACTGGQEDPMSQDSVSPTGAGAPTSQQPGTTEAPAPDATTGGPDDAGATTAPATTAPPAEVDLAAVISDEDLLEQTRWALGLLEEETGVVSAGEFAERFDQAFQDQLSAFELSVGIGPLRLSGPYTVTHAAVGAGRVASLSLHSERRPLILSIGLDDEGRIQMLSYQEDTSGEPPAISAWADLDAALADLGAQTQVVVGEVRDGTCQTVHTTEGLPAGGEARPTGSVFKLLVLAGLVDAVEAGELAWADELEITDAVKSLPSGILQDRETGSTVSVQEAAELMISISDNTATDLLIAAVGQDRLRSSAEQAGVDPDRVTPLQTTRELFILGWGVEQDVRDRWARAASHQERQAVLEGLPQDLSVVDVDAVTTPVWQDGVDWPLTGGEVCSMHARLQQQAATEAGGPVREILSANPGGQVPESVTYQGFKGGSAPGVLALSYYVETGAAAQDAPEGYVLVLQTRSESMIDQLRMGTIVGAGLQHLAGGED</sequence>
<feature type="chain" id="PRO_5039240752" evidence="2">
    <location>
        <begin position="28"/>
        <end position="515"/>
    </location>
</feature>
<dbReference type="PANTHER" id="PTHR35333:SF5">
    <property type="entry name" value="CONSERVED LIPOPROTEIN LPQF-RELATED"/>
    <property type="match status" value="1"/>
</dbReference>
<dbReference type="InterPro" id="IPR012338">
    <property type="entry name" value="Beta-lactam/transpept-like"/>
</dbReference>
<feature type="domain" description="ORF 12 gene product N-terminal" evidence="4">
    <location>
        <begin position="100"/>
        <end position="187"/>
    </location>
</feature>
<dbReference type="EMBL" id="CP044427">
    <property type="protein sequence ID" value="QFG69381.1"/>
    <property type="molecule type" value="Genomic_DNA"/>
</dbReference>
<dbReference type="InterPro" id="IPR000871">
    <property type="entry name" value="Beta-lactam_class-A"/>
</dbReference>
<dbReference type="Proteomes" id="UP000326546">
    <property type="component" value="Chromosome"/>
</dbReference>
<dbReference type="InterPro" id="IPR045155">
    <property type="entry name" value="Beta-lactam_cat"/>
</dbReference>
<keyword evidence="6" id="KW-1185">Reference proteome</keyword>
<feature type="compositionally biased region" description="Low complexity" evidence="1">
    <location>
        <begin position="54"/>
        <end position="83"/>
    </location>
</feature>
<dbReference type="OrthoDB" id="108135at2"/>
<feature type="signal peptide" evidence="2">
    <location>
        <begin position="1"/>
        <end position="27"/>
    </location>
</feature>
<feature type="region of interest" description="Disordered" evidence="1">
    <location>
        <begin position="31"/>
        <end position="83"/>
    </location>
</feature>
<dbReference type="InterPro" id="IPR040846">
    <property type="entry name" value="ORF_12_N"/>
</dbReference>